<dbReference type="EMBL" id="JAGGLD010000002">
    <property type="protein sequence ID" value="MBP2000553.1"/>
    <property type="molecule type" value="Genomic_DNA"/>
</dbReference>
<keyword evidence="1" id="KW-1133">Transmembrane helix</keyword>
<dbReference type="RefSeq" id="WP_209860855.1">
    <property type="nucleotide sequence ID" value="NZ_JAGGLD010000002.1"/>
</dbReference>
<keyword evidence="3" id="KW-1185">Reference proteome</keyword>
<feature type="transmembrane region" description="Helical" evidence="1">
    <location>
        <begin position="7"/>
        <end position="29"/>
    </location>
</feature>
<name>A0ABS4JFR6_9BACL</name>
<evidence type="ECO:0000256" key="1">
    <source>
        <dbReference type="SAM" id="Phobius"/>
    </source>
</evidence>
<keyword evidence="1" id="KW-0812">Transmembrane</keyword>
<accession>A0ABS4JFR6</accession>
<sequence length="312" mass="34314">MNNRGSVVLEAALVMPVFVMVIFFLIYMVQVTVFSSQLHTVASNSVKNVAAHMYPVAIAMKSKDSSGSTDSTSITSWQMPKLSLSEWSSKYTEQLPSPLSDWIKEGITNGEQPLQDMRNQMSEAVLDPWLKPLLHPLLVGTQLQEERVHVSRVIVPDMKTGKSPYFGLELNYKLPIRIPFTSQPIVIQSKALERLWIGDTQEQEGGIAGEGNISQAYEGAKVLSKPSPAYRGNKATISASAKPGSRVSLTVFYKSGKSTAKYLGQATADASGYVDWSWLVSGNTTLGTWSFILETEEGVTTTDHFEVNSKQQ</sequence>
<protein>
    <recommendedName>
        <fullName evidence="4">Pilus assembly protein</fullName>
    </recommendedName>
</protein>
<dbReference type="Proteomes" id="UP001519288">
    <property type="component" value="Unassembled WGS sequence"/>
</dbReference>
<gene>
    <name evidence="2" type="ORF">J2Z69_001584</name>
</gene>
<keyword evidence="1" id="KW-0472">Membrane</keyword>
<evidence type="ECO:0000313" key="2">
    <source>
        <dbReference type="EMBL" id="MBP2000553.1"/>
    </source>
</evidence>
<reference evidence="2 3" key="1">
    <citation type="submission" date="2021-03" db="EMBL/GenBank/DDBJ databases">
        <title>Genomic Encyclopedia of Type Strains, Phase IV (KMG-IV): sequencing the most valuable type-strain genomes for metagenomic binning, comparative biology and taxonomic classification.</title>
        <authorList>
            <person name="Goeker M."/>
        </authorList>
    </citation>
    <scope>NUCLEOTIDE SEQUENCE [LARGE SCALE GENOMIC DNA]</scope>
    <source>
        <strain evidence="2 3">DSM 26806</strain>
    </source>
</reference>
<evidence type="ECO:0008006" key="4">
    <source>
        <dbReference type="Google" id="ProtNLM"/>
    </source>
</evidence>
<proteinExistence type="predicted"/>
<comment type="caution">
    <text evidence="2">The sequence shown here is derived from an EMBL/GenBank/DDBJ whole genome shotgun (WGS) entry which is preliminary data.</text>
</comment>
<evidence type="ECO:0000313" key="3">
    <source>
        <dbReference type="Proteomes" id="UP001519288"/>
    </source>
</evidence>
<organism evidence="2 3">
    <name type="scientific">Paenibacillus shirakamiensis</name>
    <dbReference type="NCBI Taxonomy" id="1265935"/>
    <lineage>
        <taxon>Bacteria</taxon>
        <taxon>Bacillati</taxon>
        <taxon>Bacillota</taxon>
        <taxon>Bacilli</taxon>
        <taxon>Bacillales</taxon>
        <taxon>Paenibacillaceae</taxon>
        <taxon>Paenibacillus</taxon>
    </lineage>
</organism>